<dbReference type="InterPro" id="IPR003347">
    <property type="entry name" value="JmjC_dom"/>
</dbReference>
<reference evidence="3" key="1">
    <citation type="submission" date="2023-10" db="EMBL/GenBank/DDBJ databases">
        <authorList>
            <person name="Chen Y."/>
            <person name="Shah S."/>
            <person name="Dougan E. K."/>
            <person name="Thang M."/>
            <person name="Chan C."/>
        </authorList>
    </citation>
    <scope>NUCLEOTIDE SEQUENCE [LARGE SCALE GENOMIC DNA]</scope>
</reference>
<dbReference type="SUPFAM" id="SSF51197">
    <property type="entry name" value="Clavaminate synthase-like"/>
    <property type="match status" value="1"/>
</dbReference>
<gene>
    <name evidence="3" type="ORF">PCOR1329_LOCUS75986</name>
</gene>
<dbReference type="EMBL" id="CAUYUJ010020406">
    <property type="protein sequence ID" value="CAK0897948.1"/>
    <property type="molecule type" value="Genomic_DNA"/>
</dbReference>
<organism evidence="3 4">
    <name type="scientific">Prorocentrum cordatum</name>
    <dbReference type="NCBI Taxonomy" id="2364126"/>
    <lineage>
        <taxon>Eukaryota</taxon>
        <taxon>Sar</taxon>
        <taxon>Alveolata</taxon>
        <taxon>Dinophyceae</taxon>
        <taxon>Prorocentrales</taxon>
        <taxon>Prorocentraceae</taxon>
        <taxon>Prorocentrum</taxon>
    </lineage>
</organism>
<dbReference type="PROSITE" id="PS51184">
    <property type="entry name" value="JMJC"/>
    <property type="match status" value="1"/>
</dbReference>
<sequence>MDPELGVPVEEIPRLRYPEELGAERFEAEFASRGQPVVIEGLVDDWPAHQEGPRCWRGRRVAEVLADGVFECNFEPADNRMYRFEDGNPSVLLSPGRLRLTYAAFREVAEVRAEIARLRRASPGAPVDLGAHPRLRQRLQAPLVVQNVPPDPSQVPARLLEPLRCRVRDLVPLAFYAAGPLPEALRGDVAPQHAKLLPAWGPPAMERCWATPGGPFRAASPPWSEAACPTPGEDPRIYSCFHFDRMENLHSLLAGEKEALLVAHRDAHVLKGTRFAQQKQWVVAPVPASAGGEPYLGPALLRTAQTECASDQSAVHPLRPARENRLASGGQWPDDVVAPVLRARLRKGDTLYIPAHHWHFVASEAPPTLAGGAGDGPLATSVNFWWWPLHGVEEKRRWTAENEVWSRANARVGDPEALLAALGRAAAAAAPEPARRPPSPEYEAVD</sequence>
<proteinExistence type="predicted"/>
<feature type="region of interest" description="Disordered" evidence="1">
    <location>
        <begin position="427"/>
        <end position="446"/>
    </location>
</feature>
<dbReference type="PANTHER" id="PTHR12461">
    <property type="entry name" value="HYPOXIA-INDUCIBLE FACTOR 1 ALPHA INHIBITOR-RELATED"/>
    <property type="match status" value="1"/>
</dbReference>
<dbReference type="Proteomes" id="UP001189429">
    <property type="component" value="Unassembled WGS sequence"/>
</dbReference>
<evidence type="ECO:0000256" key="1">
    <source>
        <dbReference type="SAM" id="MobiDB-lite"/>
    </source>
</evidence>
<evidence type="ECO:0000313" key="3">
    <source>
        <dbReference type="EMBL" id="CAK0897948.1"/>
    </source>
</evidence>
<evidence type="ECO:0000313" key="4">
    <source>
        <dbReference type="Proteomes" id="UP001189429"/>
    </source>
</evidence>
<keyword evidence="4" id="KW-1185">Reference proteome</keyword>
<dbReference type="PANTHER" id="PTHR12461:SF105">
    <property type="entry name" value="HYPOXIA-INDUCIBLE FACTOR 1-ALPHA INHIBITOR"/>
    <property type="match status" value="1"/>
</dbReference>
<dbReference type="Gene3D" id="2.60.120.650">
    <property type="entry name" value="Cupin"/>
    <property type="match status" value="1"/>
</dbReference>
<evidence type="ECO:0000259" key="2">
    <source>
        <dbReference type="PROSITE" id="PS51184"/>
    </source>
</evidence>
<dbReference type="Pfam" id="PF13621">
    <property type="entry name" value="Cupin_8"/>
    <property type="match status" value="1"/>
</dbReference>
<comment type="caution">
    <text evidence="3">The sequence shown here is derived from an EMBL/GenBank/DDBJ whole genome shotgun (WGS) entry which is preliminary data.</text>
</comment>
<accession>A0ABN9XEM6</accession>
<dbReference type="InterPro" id="IPR041667">
    <property type="entry name" value="Cupin_8"/>
</dbReference>
<protein>
    <recommendedName>
        <fullName evidence="2">JmjC domain-containing protein</fullName>
    </recommendedName>
</protein>
<feature type="domain" description="JmjC" evidence="2">
    <location>
        <begin position="217"/>
        <end position="403"/>
    </location>
</feature>
<name>A0ABN9XEM6_9DINO</name>